<reference evidence="2 3" key="2">
    <citation type="journal article" date="2016" name="Genome Announc.">
        <title>Draft Genome Sequences of Streptomyces scabiei S58, Streptomyces turgidiscabies T45, and Streptomyces acidiscabies a10, the Pathogens of Potato Common Scab, Isolated in Japan.</title>
        <authorList>
            <person name="Tomihama T."/>
            <person name="Nishi Y."/>
            <person name="Sakai M."/>
            <person name="Ikenaga M."/>
            <person name="Okubo T."/>
            <person name="Ikeda S."/>
        </authorList>
    </citation>
    <scope>NUCLEOTIDE SEQUENCE [LARGE SCALE GENOMIC DNA]</scope>
    <source>
        <strain evidence="2 3">S58</strain>
    </source>
</reference>
<dbReference type="RefSeq" id="WP_059078337.1">
    <property type="nucleotide sequence ID" value="NZ_BCMM01000002.1"/>
</dbReference>
<dbReference type="Proteomes" id="UP000067448">
    <property type="component" value="Unassembled WGS sequence"/>
</dbReference>
<keyword evidence="1" id="KW-0472">Membrane</keyword>
<feature type="transmembrane region" description="Helical" evidence="1">
    <location>
        <begin position="210"/>
        <end position="228"/>
    </location>
</feature>
<reference evidence="3" key="3">
    <citation type="submission" date="2016-02" db="EMBL/GenBank/DDBJ databases">
        <title>Draft genome of pathogenic Streptomyces sp. in Japan.</title>
        <authorList>
            <person name="Tomihama T."/>
            <person name="Ikenaga M."/>
            <person name="Sakai M."/>
            <person name="Okubo T."/>
            <person name="Ikeda S."/>
        </authorList>
    </citation>
    <scope>NUCLEOTIDE SEQUENCE [LARGE SCALE GENOMIC DNA]</scope>
    <source>
        <strain evidence="3">S58</strain>
    </source>
</reference>
<feature type="transmembrane region" description="Helical" evidence="1">
    <location>
        <begin position="31"/>
        <end position="53"/>
    </location>
</feature>
<name>A0A100JIJ6_STRSC</name>
<sequence>MSATDGSAAENLRRRLAASKKDQDARTVMRLRLGVGIIGVLLPLALPAGNWIAARLTGADGGDAWPGSMSGSYHTSTRDLFVGGLCALGIFLIVYRFNRFHDVLGTVAGLCALGVALFPTAPGSGGDAGQLTVSVLHQVFAVALLTAMAAFCLFMHGAPGIKERSYVRRPYLVAGVLILVFMALAAVAAATGVGEGWTITPLYLCEWLSVWSFGFAWTGAALSLAADIDRLPRTRAAVGAVLGWLRTLGGLLGRGRTRSRPAV</sequence>
<protein>
    <recommendedName>
        <fullName evidence="4">Integral membrane protein</fullName>
    </recommendedName>
</protein>
<evidence type="ECO:0000313" key="2">
    <source>
        <dbReference type="EMBL" id="GAQ60179.1"/>
    </source>
</evidence>
<dbReference type="OrthoDB" id="9803163at2"/>
<reference evidence="3" key="1">
    <citation type="submission" date="2015-11" db="EMBL/GenBank/DDBJ databases">
        <authorList>
            <consortium name="Cross-ministerial Strategic Innovation Promotion Program (SIP) consortium"/>
            <person name="Tomihama T."/>
            <person name="Ikenaga M."/>
            <person name="Sakai M."/>
            <person name="Okubo T."/>
            <person name="Ikeda S."/>
        </authorList>
    </citation>
    <scope>NUCLEOTIDE SEQUENCE [LARGE SCALE GENOMIC DNA]</scope>
    <source>
        <strain evidence="3">S58</strain>
    </source>
</reference>
<feature type="transmembrane region" description="Helical" evidence="1">
    <location>
        <begin position="135"/>
        <end position="158"/>
    </location>
</feature>
<organism evidence="2 3">
    <name type="scientific">Streptomyces scabiei</name>
    <dbReference type="NCBI Taxonomy" id="1930"/>
    <lineage>
        <taxon>Bacteria</taxon>
        <taxon>Bacillati</taxon>
        <taxon>Actinomycetota</taxon>
        <taxon>Actinomycetes</taxon>
        <taxon>Kitasatosporales</taxon>
        <taxon>Streptomycetaceae</taxon>
        <taxon>Streptomyces</taxon>
    </lineage>
</organism>
<evidence type="ECO:0000256" key="1">
    <source>
        <dbReference type="SAM" id="Phobius"/>
    </source>
</evidence>
<comment type="caution">
    <text evidence="2">The sequence shown here is derived from an EMBL/GenBank/DDBJ whole genome shotgun (WGS) entry which is preliminary data.</text>
</comment>
<feature type="transmembrane region" description="Helical" evidence="1">
    <location>
        <begin position="170"/>
        <end position="190"/>
    </location>
</feature>
<accession>A0A100JIJ6</accession>
<evidence type="ECO:0000313" key="3">
    <source>
        <dbReference type="Proteomes" id="UP000067448"/>
    </source>
</evidence>
<dbReference type="AlphaFoldDB" id="A0A100JIJ6"/>
<proteinExistence type="predicted"/>
<keyword evidence="1" id="KW-1133">Transmembrane helix</keyword>
<dbReference type="EMBL" id="BCMM01000002">
    <property type="protein sequence ID" value="GAQ60179.1"/>
    <property type="molecule type" value="Genomic_DNA"/>
</dbReference>
<gene>
    <name evidence="2" type="ORF">SsS58_00519</name>
</gene>
<feature type="transmembrane region" description="Helical" evidence="1">
    <location>
        <begin position="104"/>
        <end position="123"/>
    </location>
</feature>
<evidence type="ECO:0008006" key="4">
    <source>
        <dbReference type="Google" id="ProtNLM"/>
    </source>
</evidence>
<keyword evidence="1" id="KW-0812">Transmembrane</keyword>
<feature type="transmembrane region" description="Helical" evidence="1">
    <location>
        <begin position="80"/>
        <end position="97"/>
    </location>
</feature>